<accession>A0ABT5WYX9</accession>
<protein>
    <submittedName>
        <fullName evidence="2">Abortive infection family protein</fullName>
    </submittedName>
</protein>
<evidence type="ECO:0000313" key="2">
    <source>
        <dbReference type="EMBL" id="MDF0478960.1"/>
    </source>
</evidence>
<evidence type="ECO:0000313" key="3">
    <source>
        <dbReference type="Proteomes" id="UP001147148"/>
    </source>
</evidence>
<dbReference type="Pfam" id="PF14355">
    <property type="entry name" value="Abi_C"/>
    <property type="match status" value="1"/>
</dbReference>
<feature type="domain" description="Abortive infection protein-like C-terminal" evidence="1">
    <location>
        <begin position="180"/>
        <end position="259"/>
    </location>
</feature>
<dbReference type="EMBL" id="JAPDSH010000001">
    <property type="protein sequence ID" value="MDF0478960.1"/>
    <property type="molecule type" value="Genomic_DNA"/>
</dbReference>
<reference evidence="2" key="1">
    <citation type="submission" date="2022-10" db="EMBL/GenBank/DDBJ databases">
        <title>Vagococcus sp. isolated from poultry meat.</title>
        <authorList>
            <person name="Johansson P."/>
            <person name="Bjorkroth J."/>
        </authorList>
    </citation>
    <scope>NUCLEOTIDE SEQUENCE</scope>
    <source>
        <strain evidence="2">PNs007</strain>
    </source>
</reference>
<sequence length="270" mass="31380">MGMDFYEKKALKDFFNCGGFILDFNDSEFDLFTKEIVGISLKKEYELSKGKSFGKFVDEQSDDKVIRLCTSLLEYYDRLSPDSYYKAENDRLEKYDEVKNIIEKYSLDKISEVHSYNSEYILFKFNSEYIESQLGLIIKEIEDSPRIAIGKSKELLESCFKYILDELSIEYKKSATIGDLRTEVFKVLDLNANHNQHSKSNKEVKKILNSLSQIVDGISTLRNDKGDGHGKGSDFKELPPRYAWLVVNATATIVRFIWETYEYKNPLIEK</sequence>
<organism evidence="2 3">
    <name type="scientific">Vagococcus proximus</name>
    <dbReference type="NCBI Taxonomy" id="2991417"/>
    <lineage>
        <taxon>Bacteria</taxon>
        <taxon>Bacillati</taxon>
        <taxon>Bacillota</taxon>
        <taxon>Bacilli</taxon>
        <taxon>Lactobacillales</taxon>
        <taxon>Enterococcaceae</taxon>
        <taxon>Vagococcus</taxon>
    </lineage>
</organism>
<keyword evidence="3" id="KW-1185">Reference proteome</keyword>
<dbReference type="Proteomes" id="UP001147148">
    <property type="component" value="Unassembled WGS sequence"/>
</dbReference>
<comment type="caution">
    <text evidence="2">The sequence shown here is derived from an EMBL/GenBank/DDBJ whole genome shotgun (WGS) entry which is preliminary data.</text>
</comment>
<name>A0ABT5WYX9_9ENTE</name>
<dbReference type="InterPro" id="IPR026001">
    <property type="entry name" value="Abi-like_C"/>
</dbReference>
<gene>
    <name evidence="2" type="ORF">OL233_01560</name>
</gene>
<evidence type="ECO:0000259" key="1">
    <source>
        <dbReference type="Pfam" id="PF14355"/>
    </source>
</evidence>
<proteinExistence type="predicted"/>
<dbReference type="RefSeq" id="WP_275470610.1">
    <property type="nucleotide sequence ID" value="NZ_JAPDSH010000001.1"/>
</dbReference>